<gene>
    <name evidence="1" type="ORF">RIMI_LOCUS4411521</name>
</gene>
<dbReference type="Proteomes" id="UP001176940">
    <property type="component" value="Unassembled WGS sequence"/>
</dbReference>
<proteinExistence type="predicted"/>
<organism evidence="1 2">
    <name type="scientific">Ranitomeya imitator</name>
    <name type="common">mimic poison frog</name>
    <dbReference type="NCBI Taxonomy" id="111125"/>
    <lineage>
        <taxon>Eukaryota</taxon>
        <taxon>Metazoa</taxon>
        <taxon>Chordata</taxon>
        <taxon>Craniata</taxon>
        <taxon>Vertebrata</taxon>
        <taxon>Euteleostomi</taxon>
        <taxon>Amphibia</taxon>
        <taxon>Batrachia</taxon>
        <taxon>Anura</taxon>
        <taxon>Neobatrachia</taxon>
        <taxon>Hyloidea</taxon>
        <taxon>Dendrobatidae</taxon>
        <taxon>Dendrobatinae</taxon>
        <taxon>Ranitomeya</taxon>
    </lineage>
</organism>
<reference evidence="1" key="1">
    <citation type="submission" date="2023-07" db="EMBL/GenBank/DDBJ databases">
        <authorList>
            <person name="Stuckert A."/>
        </authorList>
    </citation>
    <scope>NUCLEOTIDE SEQUENCE</scope>
</reference>
<evidence type="ECO:0000313" key="2">
    <source>
        <dbReference type="Proteomes" id="UP001176940"/>
    </source>
</evidence>
<name>A0ABN9L4I5_9NEOB</name>
<protein>
    <submittedName>
        <fullName evidence="1">Uncharacterized protein</fullName>
    </submittedName>
</protein>
<accession>A0ABN9L4I5</accession>
<dbReference type="EMBL" id="CAUEEQ010007079">
    <property type="protein sequence ID" value="CAJ0930701.1"/>
    <property type="molecule type" value="Genomic_DNA"/>
</dbReference>
<comment type="caution">
    <text evidence="1">The sequence shown here is derived from an EMBL/GenBank/DDBJ whole genome shotgun (WGS) entry which is preliminary data.</text>
</comment>
<evidence type="ECO:0000313" key="1">
    <source>
        <dbReference type="EMBL" id="CAJ0930701.1"/>
    </source>
</evidence>
<sequence>MTRGETEALHDLVQDDAIIIKKADKGGAVVVLDKNYYIEEIKGQLADPRVYERLSHDPKFDIAREIKTILDSAMERQIIDQDLYDFLTVKFPITPVSLPMK</sequence>
<keyword evidence="2" id="KW-1185">Reference proteome</keyword>